<dbReference type="GO" id="GO:0005737">
    <property type="term" value="C:cytoplasm"/>
    <property type="evidence" value="ECO:0007669"/>
    <property type="project" value="TreeGrafter"/>
</dbReference>
<evidence type="ECO:0000313" key="6">
    <source>
        <dbReference type="Proteomes" id="UP001304895"/>
    </source>
</evidence>
<dbReference type="PANTHER" id="PTHR11129">
    <property type="entry name" value="PROTEIN FARNESYLTRANSFERASE ALPHA SUBUNIT/RAB GERANYLGERANYL TRANSFERASE ALPHA SUBUNIT"/>
    <property type="match status" value="1"/>
</dbReference>
<keyword evidence="3" id="KW-0808">Transferase</keyword>
<evidence type="ECO:0000256" key="2">
    <source>
        <dbReference type="ARBA" id="ARBA00022602"/>
    </source>
</evidence>
<dbReference type="InterPro" id="IPR002088">
    <property type="entry name" value="Prenyl_trans_a"/>
</dbReference>
<evidence type="ECO:0000256" key="3">
    <source>
        <dbReference type="ARBA" id="ARBA00022679"/>
    </source>
</evidence>
<evidence type="ECO:0000256" key="1">
    <source>
        <dbReference type="ARBA" id="ARBA00006734"/>
    </source>
</evidence>
<name>A0AAN6UM67_9PEZI</name>
<accession>A0AAN6UM67</accession>
<comment type="caution">
    <text evidence="5">The sequence shown here is derived from an EMBL/GenBank/DDBJ whole genome shotgun (WGS) entry which is preliminary data.</text>
</comment>
<gene>
    <name evidence="5" type="ORF">BT67DRAFT_255924</name>
</gene>
<evidence type="ECO:0000256" key="4">
    <source>
        <dbReference type="ARBA" id="ARBA00022737"/>
    </source>
</evidence>
<dbReference type="AlphaFoldDB" id="A0AAN6UM67"/>
<dbReference type="EMBL" id="MU853405">
    <property type="protein sequence ID" value="KAK4135617.1"/>
    <property type="molecule type" value="Genomic_DNA"/>
</dbReference>
<proteinExistence type="inferred from homology"/>
<keyword evidence="6" id="KW-1185">Reference proteome</keyword>
<dbReference type="SUPFAM" id="SSF48439">
    <property type="entry name" value="Protein prenylyltransferase"/>
    <property type="match status" value="1"/>
</dbReference>
<keyword evidence="4" id="KW-0677">Repeat</keyword>
<reference evidence="5" key="1">
    <citation type="journal article" date="2023" name="Mol. Phylogenet. Evol.">
        <title>Genome-scale phylogeny and comparative genomics of the fungal order Sordariales.</title>
        <authorList>
            <person name="Hensen N."/>
            <person name="Bonometti L."/>
            <person name="Westerberg I."/>
            <person name="Brannstrom I.O."/>
            <person name="Guillou S."/>
            <person name="Cros-Aarteil S."/>
            <person name="Calhoun S."/>
            <person name="Haridas S."/>
            <person name="Kuo A."/>
            <person name="Mondo S."/>
            <person name="Pangilinan J."/>
            <person name="Riley R."/>
            <person name="LaButti K."/>
            <person name="Andreopoulos B."/>
            <person name="Lipzen A."/>
            <person name="Chen C."/>
            <person name="Yan M."/>
            <person name="Daum C."/>
            <person name="Ng V."/>
            <person name="Clum A."/>
            <person name="Steindorff A."/>
            <person name="Ohm R.A."/>
            <person name="Martin F."/>
            <person name="Silar P."/>
            <person name="Natvig D.O."/>
            <person name="Lalanne C."/>
            <person name="Gautier V."/>
            <person name="Ament-Velasquez S.L."/>
            <person name="Kruys A."/>
            <person name="Hutchinson M.I."/>
            <person name="Powell A.J."/>
            <person name="Barry K."/>
            <person name="Miller A.N."/>
            <person name="Grigoriev I.V."/>
            <person name="Debuchy R."/>
            <person name="Gladieux P."/>
            <person name="Hiltunen Thoren M."/>
            <person name="Johannesson H."/>
        </authorList>
    </citation>
    <scope>NUCLEOTIDE SEQUENCE</scope>
    <source>
        <strain evidence="5">CBS 123565</strain>
    </source>
</reference>
<sequence length="354" mass="38711">MSRALDNNTAASLRSGNPLAAYDAISNALIPPCDGLLDIEILGTGHVLEEGQYVLQDGCAVGVSKPGLVQAFLVARKGLKDHMDGAESQTEGEMFAATAVILLLDPEYLTAANSRKRLLQGQVSSGGDARAMLEKEKRFVDSLLTSRLHRHTKSPTLWSHRRWLLTLTVSLGVPVDALRDMTDVVFVAGERHPRNYYAWCHARFLMGFRTGVNGNELLAATQTWCFRHHTDISGWSFLYFLLNTESTLGPGAACSTFTQVLDVVSSLRLGNESVWVFLRTLAASGLVGDAQYAQLLNVQKAVLETLETPADQAVLRAAINWCTAYRRNSAMDVAAVCTRVTCTWSQPESKNLVP</sequence>
<organism evidence="5 6">
    <name type="scientific">Trichocladium antarcticum</name>
    <dbReference type="NCBI Taxonomy" id="1450529"/>
    <lineage>
        <taxon>Eukaryota</taxon>
        <taxon>Fungi</taxon>
        <taxon>Dikarya</taxon>
        <taxon>Ascomycota</taxon>
        <taxon>Pezizomycotina</taxon>
        <taxon>Sordariomycetes</taxon>
        <taxon>Sordariomycetidae</taxon>
        <taxon>Sordariales</taxon>
        <taxon>Chaetomiaceae</taxon>
        <taxon>Trichocladium</taxon>
    </lineage>
</organism>
<dbReference type="PANTHER" id="PTHR11129:SF3">
    <property type="entry name" value="PROTEIN PRENYLTRANSFERASE ALPHA SUBUNIT REPEAT-CONTAINING PROTEIN 1"/>
    <property type="match status" value="1"/>
</dbReference>
<evidence type="ECO:0000313" key="5">
    <source>
        <dbReference type="EMBL" id="KAK4135617.1"/>
    </source>
</evidence>
<comment type="similarity">
    <text evidence="1">Belongs to the protein prenyltransferase subunit alpha family.</text>
</comment>
<dbReference type="Proteomes" id="UP001304895">
    <property type="component" value="Unassembled WGS sequence"/>
</dbReference>
<dbReference type="Pfam" id="PF01239">
    <property type="entry name" value="PPTA"/>
    <property type="match status" value="2"/>
</dbReference>
<reference evidence="5" key="2">
    <citation type="submission" date="2023-05" db="EMBL/GenBank/DDBJ databases">
        <authorList>
            <consortium name="Lawrence Berkeley National Laboratory"/>
            <person name="Steindorff A."/>
            <person name="Hensen N."/>
            <person name="Bonometti L."/>
            <person name="Westerberg I."/>
            <person name="Brannstrom I.O."/>
            <person name="Guillou S."/>
            <person name="Cros-Aarteil S."/>
            <person name="Calhoun S."/>
            <person name="Haridas S."/>
            <person name="Kuo A."/>
            <person name="Mondo S."/>
            <person name="Pangilinan J."/>
            <person name="Riley R."/>
            <person name="Labutti K."/>
            <person name="Andreopoulos B."/>
            <person name="Lipzen A."/>
            <person name="Chen C."/>
            <person name="Yanf M."/>
            <person name="Daum C."/>
            <person name="Ng V."/>
            <person name="Clum A."/>
            <person name="Ohm R."/>
            <person name="Martin F."/>
            <person name="Silar P."/>
            <person name="Natvig D."/>
            <person name="Lalanne C."/>
            <person name="Gautier V."/>
            <person name="Ament-Velasquez S.L."/>
            <person name="Kruys A."/>
            <person name="Hutchinson M.I."/>
            <person name="Powell A.J."/>
            <person name="Barry K."/>
            <person name="Miller A.N."/>
            <person name="Grigoriev I.V."/>
            <person name="Debuchy R."/>
            <person name="Gladieux P."/>
            <person name="Thoren M.H."/>
            <person name="Johannesson H."/>
        </authorList>
    </citation>
    <scope>NUCLEOTIDE SEQUENCE</scope>
    <source>
        <strain evidence="5">CBS 123565</strain>
    </source>
</reference>
<keyword evidence="2" id="KW-0637">Prenyltransferase</keyword>
<dbReference type="Gene3D" id="1.25.40.120">
    <property type="entry name" value="Protein prenylyltransferase"/>
    <property type="match status" value="1"/>
</dbReference>
<protein>
    <submittedName>
        <fullName evidence="5">Uncharacterized protein</fullName>
    </submittedName>
</protein>
<dbReference type="GO" id="GO:0008318">
    <property type="term" value="F:protein prenyltransferase activity"/>
    <property type="evidence" value="ECO:0007669"/>
    <property type="project" value="InterPro"/>
</dbReference>